<keyword evidence="1" id="KW-0472">Membrane</keyword>
<comment type="caution">
    <text evidence="2">The sequence shown here is derived from an EMBL/GenBank/DDBJ whole genome shotgun (WGS) entry which is preliminary data.</text>
</comment>
<dbReference type="OrthoDB" id="9859535at2"/>
<feature type="transmembrane region" description="Helical" evidence="1">
    <location>
        <begin position="93"/>
        <end position="114"/>
    </location>
</feature>
<protein>
    <submittedName>
        <fullName evidence="2">Uncharacterized protein</fullName>
    </submittedName>
</protein>
<feature type="transmembrane region" description="Helical" evidence="1">
    <location>
        <begin position="57"/>
        <end position="81"/>
    </location>
</feature>
<name>A0A511MYW3_DEIC1</name>
<keyword evidence="1" id="KW-0812">Transmembrane</keyword>
<gene>
    <name evidence="2" type="ORF">DC3_13980</name>
</gene>
<proteinExistence type="predicted"/>
<evidence type="ECO:0000313" key="2">
    <source>
        <dbReference type="EMBL" id="GEM45763.1"/>
    </source>
</evidence>
<keyword evidence="3" id="KW-1185">Reference proteome</keyword>
<reference evidence="2 3" key="1">
    <citation type="submission" date="2019-07" db="EMBL/GenBank/DDBJ databases">
        <title>Whole genome shotgun sequence of Deinococcus cellulosilyticus NBRC 106333.</title>
        <authorList>
            <person name="Hosoyama A."/>
            <person name="Uohara A."/>
            <person name="Ohji S."/>
            <person name="Ichikawa N."/>
        </authorList>
    </citation>
    <scope>NUCLEOTIDE SEQUENCE [LARGE SCALE GENOMIC DNA]</scope>
    <source>
        <strain evidence="2 3">NBRC 106333</strain>
    </source>
</reference>
<keyword evidence="1" id="KW-1133">Transmembrane helix</keyword>
<dbReference type="AlphaFoldDB" id="A0A511MYW3"/>
<accession>A0A511MYW3</accession>
<feature type="transmembrane region" description="Helical" evidence="1">
    <location>
        <begin position="20"/>
        <end position="37"/>
    </location>
</feature>
<evidence type="ECO:0000256" key="1">
    <source>
        <dbReference type="SAM" id="Phobius"/>
    </source>
</evidence>
<dbReference type="EMBL" id="BJXB01000005">
    <property type="protein sequence ID" value="GEM45763.1"/>
    <property type="molecule type" value="Genomic_DNA"/>
</dbReference>
<dbReference type="Proteomes" id="UP000321306">
    <property type="component" value="Unassembled WGS sequence"/>
</dbReference>
<organism evidence="2 3">
    <name type="scientific">Deinococcus cellulosilyticus (strain DSM 18568 / NBRC 106333 / KACC 11606 / 5516J-15)</name>
    <dbReference type="NCBI Taxonomy" id="1223518"/>
    <lineage>
        <taxon>Bacteria</taxon>
        <taxon>Thermotogati</taxon>
        <taxon>Deinococcota</taxon>
        <taxon>Deinococci</taxon>
        <taxon>Deinococcales</taxon>
        <taxon>Deinococcaceae</taxon>
        <taxon>Deinococcus</taxon>
    </lineage>
</organism>
<dbReference type="RefSeq" id="WP_146883351.1">
    <property type="nucleotide sequence ID" value="NZ_BJXB01000005.1"/>
</dbReference>
<evidence type="ECO:0000313" key="3">
    <source>
        <dbReference type="Proteomes" id="UP000321306"/>
    </source>
</evidence>
<sequence>MRSEVQAEQQGDSQSLSRMLTLAIACVVWMGSFLWYYSRIDGFRDFLMTHRAEHPVYEFLASTFPWGGEVFIGIMLVFLLTENSRPQTNAYKTGVNIFFTLFGVGLFLYVQSLLPAGLRGLS</sequence>